<gene>
    <name evidence="2" type="ORF">TEGL_35420</name>
</gene>
<organism evidence="2 3">
    <name type="scientific">Terrisporobacter glycolicus ATCC 14880 = DSM 1288</name>
    <dbReference type="NCBI Taxonomy" id="1121315"/>
    <lineage>
        <taxon>Bacteria</taxon>
        <taxon>Bacillati</taxon>
        <taxon>Bacillota</taxon>
        <taxon>Clostridia</taxon>
        <taxon>Peptostreptococcales</taxon>
        <taxon>Peptostreptococcaceae</taxon>
        <taxon>Terrisporobacter</taxon>
    </lineage>
</organism>
<sequence>MGVEGIYSIYSMDIISTVIGTIVGLGLGTILHQLIMATVEIKSMMSDIVIDRSSYFIVAVLTIILSIFINVVMFYKLKNMKMVESLNLID</sequence>
<accession>A0ABZ2EZR3</accession>
<proteinExistence type="predicted"/>
<keyword evidence="1" id="KW-0812">Transmembrane</keyword>
<evidence type="ECO:0008006" key="4">
    <source>
        <dbReference type="Google" id="ProtNLM"/>
    </source>
</evidence>
<name>A0ABZ2EZR3_9FIRM</name>
<keyword evidence="1" id="KW-1133">Transmembrane helix</keyword>
<dbReference type="Proteomes" id="UP001348492">
    <property type="component" value="Chromosome"/>
</dbReference>
<reference evidence="2 3" key="1">
    <citation type="journal article" date="2023" name="PLoS ONE">
        <title>Genome-based metabolic and phylogenomic analysis of three Terrisporobacter species.</title>
        <authorList>
            <person name="Boer T."/>
            <person name="Bengelsdorf F.R."/>
            <person name="Bomeke M."/>
            <person name="Daniel R."/>
            <person name="Poehlein A."/>
        </authorList>
    </citation>
    <scope>NUCLEOTIDE SEQUENCE [LARGE SCALE GENOMIC DNA]</scope>
    <source>
        <strain evidence="2 3">DSM 1288</strain>
    </source>
</reference>
<feature type="transmembrane region" description="Helical" evidence="1">
    <location>
        <begin position="55"/>
        <end position="75"/>
    </location>
</feature>
<feature type="transmembrane region" description="Helical" evidence="1">
    <location>
        <begin position="12"/>
        <end position="35"/>
    </location>
</feature>
<evidence type="ECO:0000313" key="3">
    <source>
        <dbReference type="Proteomes" id="UP001348492"/>
    </source>
</evidence>
<evidence type="ECO:0000313" key="2">
    <source>
        <dbReference type="EMBL" id="WWD85088.1"/>
    </source>
</evidence>
<keyword evidence="1" id="KW-0472">Membrane</keyword>
<keyword evidence="3" id="KW-1185">Reference proteome</keyword>
<dbReference type="EMBL" id="CP117523">
    <property type="protein sequence ID" value="WWD85088.1"/>
    <property type="molecule type" value="Genomic_DNA"/>
</dbReference>
<protein>
    <recommendedName>
        <fullName evidence="4">ABC3 transporter permease protein domain-containing protein</fullName>
    </recommendedName>
</protein>
<evidence type="ECO:0000256" key="1">
    <source>
        <dbReference type="SAM" id="Phobius"/>
    </source>
</evidence>